<sequence length="203" mass="23455">ECLDSVKRVMPDYDVRVYNGKEVNRIAPEKMTLVGKTDVVRNKKLYEEGGWWVDADCYMMKPLNGDCAYSYGLQEQRDGCWNQVCDWLFGSEAGNPDQKRCLDWINTSQLVNPYNGYMRRPRRHCLRSGWGIDTVGAKGFLPYNEYGSRYFAKNYGNKWHHFPGRSPQRRKPANPTAVHLFLGSWVKSATGVLSEVKEAQRWG</sequence>
<name>A0A382RF04_9ZZZZ</name>
<evidence type="ECO:0008006" key="2">
    <source>
        <dbReference type="Google" id="ProtNLM"/>
    </source>
</evidence>
<reference evidence="1" key="1">
    <citation type="submission" date="2018-05" db="EMBL/GenBank/DDBJ databases">
        <authorList>
            <person name="Lanie J.A."/>
            <person name="Ng W.-L."/>
            <person name="Kazmierczak K.M."/>
            <person name="Andrzejewski T.M."/>
            <person name="Davidsen T.M."/>
            <person name="Wayne K.J."/>
            <person name="Tettelin H."/>
            <person name="Glass J.I."/>
            <person name="Rusch D."/>
            <person name="Podicherti R."/>
            <person name="Tsui H.-C.T."/>
            <person name="Winkler M.E."/>
        </authorList>
    </citation>
    <scope>NUCLEOTIDE SEQUENCE</scope>
</reference>
<proteinExistence type="predicted"/>
<feature type="non-terminal residue" evidence="1">
    <location>
        <position position="1"/>
    </location>
</feature>
<dbReference type="InterPro" id="IPR029044">
    <property type="entry name" value="Nucleotide-diphossugar_trans"/>
</dbReference>
<accession>A0A382RF04</accession>
<dbReference type="Gene3D" id="3.90.550.20">
    <property type="match status" value="1"/>
</dbReference>
<dbReference type="EMBL" id="UINC01120946">
    <property type="protein sequence ID" value="SVC95755.1"/>
    <property type="molecule type" value="Genomic_DNA"/>
</dbReference>
<protein>
    <recommendedName>
        <fullName evidence="2">Alpha 1,4-glycosyltransferase domain-containing protein</fullName>
    </recommendedName>
</protein>
<gene>
    <name evidence="1" type="ORF">METZ01_LOCUS348609</name>
</gene>
<organism evidence="1">
    <name type="scientific">marine metagenome</name>
    <dbReference type="NCBI Taxonomy" id="408172"/>
    <lineage>
        <taxon>unclassified sequences</taxon>
        <taxon>metagenomes</taxon>
        <taxon>ecological metagenomes</taxon>
    </lineage>
</organism>
<dbReference type="SUPFAM" id="SSF53448">
    <property type="entry name" value="Nucleotide-diphospho-sugar transferases"/>
    <property type="match status" value="1"/>
</dbReference>
<evidence type="ECO:0000313" key="1">
    <source>
        <dbReference type="EMBL" id="SVC95755.1"/>
    </source>
</evidence>
<dbReference type="AlphaFoldDB" id="A0A382RF04"/>